<dbReference type="InterPro" id="IPR036291">
    <property type="entry name" value="NAD(P)-bd_dom_sf"/>
</dbReference>
<dbReference type="SUPFAM" id="SSF51735">
    <property type="entry name" value="NAD(P)-binding Rossmann-fold domains"/>
    <property type="match status" value="1"/>
</dbReference>
<evidence type="ECO:0000313" key="2">
    <source>
        <dbReference type="EMBL" id="SMH72294.1"/>
    </source>
</evidence>
<proteinExistence type="predicted"/>
<dbReference type="Gene3D" id="3.40.50.720">
    <property type="entry name" value="NAD(P)-binding Rossmann-like Domain"/>
    <property type="match status" value="1"/>
</dbReference>
<sequence length="292" mass="33476">MKIFVTGASGFLGYVITKKKTIHDIVGSYYSHEMLKMIHLDVLDKSKIEKIFQKEKPDVIIHAAAMRNDAVEKNNEMGRLINVKGTLNIVEICKKMGIMLVYISTDLIFDGKKGLYEENDIPNPLSYYGLTKFEAEKTVINNYDKTCVVRTSLLYGWNNSFSNFVMLVIQNLRKGQRFNAINDQYVSPSYAENVADMLIEICEKQITGICHVAGTTRLTRFEFANQISDIFELNKELIEPISMTEMNWKTNRGMDCSLSVELVKKILKTKPMSTLEGLKNMKNQERTHDKKE</sequence>
<gene>
    <name evidence="2" type="ORF">NCS_30134</name>
</gene>
<dbReference type="InterPro" id="IPR029903">
    <property type="entry name" value="RmlD-like-bd"/>
</dbReference>
<keyword evidence="3" id="KW-1185">Reference proteome</keyword>
<keyword evidence="2" id="KW-0560">Oxidoreductase</keyword>
<dbReference type="Proteomes" id="UP000230607">
    <property type="component" value="Chromosome 1"/>
</dbReference>
<evidence type="ECO:0000259" key="1">
    <source>
        <dbReference type="Pfam" id="PF04321"/>
    </source>
</evidence>
<dbReference type="AlphaFoldDB" id="A0A2H1FHT6"/>
<feature type="domain" description="RmlD-like substrate binding" evidence="1">
    <location>
        <begin position="1"/>
        <end position="284"/>
    </location>
</feature>
<dbReference type="RefSeq" id="WP_157928091.1">
    <property type="nucleotide sequence ID" value="NZ_LT841358.1"/>
</dbReference>
<dbReference type="EC" id="1.1.1.133" evidence="2"/>
<dbReference type="InterPro" id="IPR005913">
    <property type="entry name" value="dTDP_dehydrorham_reduct"/>
</dbReference>
<dbReference type="Pfam" id="PF04321">
    <property type="entry name" value="RmlD_sub_bind"/>
    <property type="match status" value="1"/>
</dbReference>
<accession>A0A2H1FHT6</accession>
<dbReference type="OrthoDB" id="4907at2157"/>
<evidence type="ECO:0000313" key="3">
    <source>
        <dbReference type="Proteomes" id="UP000230607"/>
    </source>
</evidence>
<dbReference type="CDD" id="cd05254">
    <property type="entry name" value="dTDP_HR_like_SDR_e"/>
    <property type="match status" value="1"/>
</dbReference>
<protein>
    <submittedName>
        <fullName evidence="2">Putative dTDP-4-dehydrorhamnose reductase</fullName>
        <ecNumber evidence="2">1.1.1.133</ecNumber>
    </submittedName>
</protein>
<name>A0A2H1FHT6_9ARCH</name>
<reference evidence="3" key="1">
    <citation type="submission" date="2017-03" db="EMBL/GenBank/DDBJ databases">
        <authorList>
            <person name="Herbold C."/>
        </authorList>
    </citation>
    <scope>NUCLEOTIDE SEQUENCE [LARGE SCALE GENOMIC DNA]</scope>
</reference>
<organism evidence="2 3">
    <name type="scientific">Candidatus Nitrosotalea okcheonensis</name>
    <dbReference type="NCBI Taxonomy" id="1903276"/>
    <lineage>
        <taxon>Archaea</taxon>
        <taxon>Nitrososphaerota</taxon>
        <taxon>Nitrososphaeria</taxon>
        <taxon>Nitrosotaleales</taxon>
        <taxon>Nitrosotaleaceae</taxon>
        <taxon>Nitrosotalea</taxon>
    </lineage>
</organism>
<dbReference type="EMBL" id="LT841358">
    <property type="protein sequence ID" value="SMH72294.1"/>
    <property type="molecule type" value="Genomic_DNA"/>
</dbReference>
<dbReference type="PANTHER" id="PTHR10491">
    <property type="entry name" value="DTDP-4-DEHYDRORHAMNOSE REDUCTASE"/>
    <property type="match status" value="1"/>
</dbReference>
<dbReference type="PANTHER" id="PTHR10491:SF4">
    <property type="entry name" value="METHIONINE ADENOSYLTRANSFERASE 2 SUBUNIT BETA"/>
    <property type="match status" value="1"/>
</dbReference>
<dbReference type="GO" id="GO:0008831">
    <property type="term" value="F:dTDP-4-dehydrorhamnose reductase activity"/>
    <property type="evidence" value="ECO:0007669"/>
    <property type="project" value="UniProtKB-EC"/>
</dbReference>